<accession>A0ABQ7GVK9</accession>
<feature type="transmembrane region" description="Helical" evidence="2">
    <location>
        <begin position="134"/>
        <end position="162"/>
    </location>
</feature>
<feature type="transmembrane region" description="Helical" evidence="2">
    <location>
        <begin position="200"/>
        <end position="220"/>
    </location>
</feature>
<gene>
    <name evidence="3" type="ORF">DUNSADRAFT_2470</name>
</gene>
<dbReference type="EMBL" id="MU069571">
    <property type="protein sequence ID" value="KAF5838635.1"/>
    <property type="molecule type" value="Genomic_DNA"/>
</dbReference>
<keyword evidence="4" id="KW-1185">Reference proteome</keyword>
<sequence>MLKLHNKGLGVLNVDVSKQASLRCRPCGHAPSTSYFGHFQNLSLRPSCEAPRQDAICCSISSRQNASLSRGAPLRMARSSSAKGRRLTVTHSKRGRGGSDGEDLGNQNFGISQSGNGVDITVLGNKFSVNRDNLWTLAVPAVGVLALATTIGPIVIGLVFAAGAVGAALSFGAFALSFLWIPVLLAGLGVFIVPGILFGGFANLGFGLFGGLIGKLIGLVSGHGLSLHE</sequence>
<feature type="compositionally biased region" description="Basic residues" evidence="1">
    <location>
        <begin position="83"/>
        <end position="96"/>
    </location>
</feature>
<evidence type="ECO:0000256" key="1">
    <source>
        <dbReference type="SAM" id="MobiDB-lite"/>
    </source>
</evidence>
<feature type="region of interest" description="Disordered" evidence="1">
    <location>
        <begin position="71"/>
        <end position="110"/>
    </location>
</feature>
<proteinExistence type="predicted"/>
<keyword evidence="2" id="KW-1133">Transmembrane helix</keyword>
<feature type="transmembrane region" description="Helical" evidence="2">
    <location>
        <begin position="168"/>
        <end position="193"/>
    </location>
</feature>
<dbReference type="Proteomes" id="UP000815325">
    <property type="component" value="Unassembled WGS sequence"/>
</dbReference>
<name>A0ABQ7GVK9_DUNSA</name>
<organism evidence="3 4">
    <name type="scientific">Dunaliella salina</name>
    <name type="common">Green alga</name>
    <name type="synonym">Protococcus salinus</name>
    <dbReference type="NCBI Taxonomy" id="3046"/>
    <lineage>
        <taxon>Eukaryota</taxon>
        <taxon>Viridiplantae</taxon>
        <taxon>Chlorophyta</taxon>
        <taxon>core chlorophytes</taxon>
        <taxon>Chlorophyceae</taxon>
        <taxon>CS clade</taxon>
        <taxon>Chlamydomonadales</taxon>
        <taxon>Dunaliellaceae</taxon>
        <taxon>Dunaliella</taxon>
    </lineage>
</organism>
<comment type="caution">
    <text evidence="3">The sequence shown here is derived from an EMBL/GenBank/DDBJ whole genome shotgun (WGS) entry which is preliminary data.</text>
</comment>
<protein>
    <submittedName>
        <fullName evidence="3">Uncharacterized protein</fullName>
    </submittedName>
</protein>
<evidence type="ECO:0000313" key="4">
    <source>
        <dbReference type="Proteomes" id="UP000815325"/>
    </source>
</evidence>
<keyword evidence="2" id="KW-0812">Transmembrane</keyword>
<keyword evidence="2" id="KW-0472">Membrane</keyword>
<evidence type="ECO:0000313" key="3">
    <source>
        <dbReference type="EMBL" id="KAF5838635.1"/>
    </source>
</evidence>
<reference evidence="3" key="1">
    <citation type="submission" date="2017-08" db="EMBL/GenBank/DDBJ databases">
        <authorList>
            <person name="Polle J.E."/>
            <person name="Barry K."/>
            <person name="Cushman J."/>
            <person name="Schmutz J."/>
            <person name="Tran D."/>
            <person name="Hathwaick L.T."/>
            <person name="Yim W.C."/>
            <person name="Jenkins J."/>
            <person name="Mckie-Krisberg Z.M."/>
            <person name="Prochnik S."/>
            <person name="Lindquist E."/>
            <person name="Dockter R.B."/>
            <person name="Adam C."/>
            <person name="Molina H."/>
            <person name="Bunkerborg J."/>
            <person name="Jin E."/>
            <person name="Buchheim M."/>
            <person name="Magnuson J."/>
        </authorList>
    </citation>
    <scope>NUCLEOTIDE SEQUENCE</scope>
    <source>
        <strain evidence="3">CCAP 19/18</strain>
    </source>
</reference>
<evidence type="ECO:0000256" key="2">
    <source>
        <dbReference type="SAM" id="Phobius"/>
    </source>
</evidence>